<dbReference type="AlphaFoldDB" id="A0A8E0KI67"/>
<dbReference type="InterPro" id="IPR005625">
    <property type="entry name" value="PepSY-ass_TM"/>
</dbReference>
<sequence>MKVLRLSTQLHKWIALVVGLQVLFWVGGGLVMTAIPIETVRGEHRAAELNPVPLELGALPALGEIARRAGVARSRRSCAQRRGARRGPHRRRGEPVIVSAATGRPFGPMSTAQATGFARRAYRGEAGVSEAVFLNTAPQETGQTGPLWRVDFADREKTSFYLSPATGEVVTRRSGVWRIFDFFWRLHVMDWNDGEDFNHPLIIITTALTLSIVVSGFILLWIRISRDLKTARASRGSKR</sequence>
<organism evidence="3 4">
    <name type="scientific">Brevundimonas abyssalis TAR-001</name>
    <dbReference type="NCBI Taxonomy" id="1391729"/>
    <lineage>
        <taxon>Bacteria</taxon>
        <taxon>Pseudomonadati</taxon>
        <taxon>Pseudomonadota</taxon>
        <taxon>Alphaproteobacteria</taxon>
        <taxon>Caulobacterales</taxon>
        <taxon>Caulobacteraceae</taxon>
        <taxon>Brevundimonas</taxon>
    </lineage>
</organism>
<evidence type="ECO:0000313" key="3">
    <source>
        <dbReference type="EMBL" id="GAD58488.1"/>
    </source>
</evidence>
<comment type="caution">
    <text evidence="3">The sequence shown here is derived from an EMBL/GenBank/DDBJ whole genome shotgun (WGS) entry which is preliminary data.</text>
</comment>
<dbReference type="PANTHER" id="PTHR34219:SF3">
    <property type="entry name" value="BLL7967 PROTEIN"/>
    <property type="match status" value="1"/>
</dbReference>
<gene>
    <name evidence="3" type="ORF">MBEBAB_0738</name>
</gene>
<keyword evidence="2" id="KW-0472">Membrane</keyword>
<keyword evidence="2" id="KW-0812">Transmembrane</keyword>
<keyword evidence="4" id="KW-1185">Reference proteome</keyword>
<evidence type="ECO:0000313" key="4">
    <source>
        <dbReference type="Proteomes" id="UP000016569"/>
    </source>
</evidence>
<reference evidence="4" key="1">
    <citation type="journal article" date="2013" name="Genome Announc.">
        <title>Draft Genome Sequence of the Dimorphic Prosthecate Bacterium Brevundimonas abyssalis TAR-001T.</title>
        <authorList>
            <person name="Tsubouchi T."/>
            <person name="Nishi S."/>
            <person name="Usui K."/>
            <person name="Shimane Y."/>
            <person name="Takaki Y."/>
            <person name="Maruyama T."/>
            <person name="Hatada Y."/>
        </authorList>
    </citation>
    <scope>NUCLEOTIDE SEQUENCE [LARGE SCALE GENOMIC DNA]</scope>
    <source>
        <strain evidence="4">TAR-001</strain>
    </source>
</reference>
<dbReference type="Pfam" id="PF03929">
    <property type="entry name" value="PepSY_TM"/>
    <property type="match status" value="1"/>
</dbReference>
<evidence type="ECO:0000256" key="2">
    <source>
        <dbReference type="SAM" id="Phobius"/>
    </source>
</evidence>
<proteinExistence type="predicted"/>
<evidence type="ECO:0000256" key="1">
    <source>
        <dbReference type="SAM" id="MobiDB-lite"/>
    </source>
</evidence>
<feature type="transmembrane region" description="Helical" evidence="2">
    <location>
        <begin position="201"/>
        <end position="222"/>
    </location>
</feature>
<feature type="compositionally biased region" description="Basic residues" evidence="1">
    <location>
        <begin position="73"/>
        <end position="92"/>
    </location>
</feature>
<keyword evidence="2" id="KW-1133">Transmembrane helix</keyword>
<evidence type="ECO:0008006" key="5">
    <source>
        <dbReference type="Google" id="ProtNLM"/>
    </source>
</evidence>
<dbReference type="EMBL" id="BATC01000008">
    <property type="protein sequence ID" value="GAD58488.1"/>
    <property type="molecule type" value="Genomic_DNA"/>
</dbReference>
<dbReference type="PANTHER" id="PTHR34219">
    <property type="entry name" value="IRON-REGULATED INNER MEMBRANE PROTEIN-RELATED"/>
    <property type="match status" value="1"/>
</dbReference>
<accession>A0A8E0KI67</accession>
<protein>
    <recommendedName>
        <fullName evidence="5">PepSY-associated TM helix</fullName>
    </recommendedName>
</protein>
<dbReference type="Proteomes" id="UP000016569">
    <property type="component" value="Unassembled WGS sequence"/>
</dbReference>
<name>A0A8E0KI67_9CAUL</name>
<feature type="transmembrane region" description="Helical" evidence="2">
    <location>
        <begin position="12"/>
        <end position="35"/>
    </location>
</feature>
<feature type="region of interest" description="Disordered" evidence="1">
    <location>
        <begin position="73"/>
        <end position="94"/>
    </location>
</feature>